<keyword evidence="2" id="KW-1185">Reference proteome</keyword>
<feature type="non-terminal residue" evidence="1">
    <location>
        <position position="239"/>
    </location>
</feature>
<comment type="caution">
    <text evidence="1">The sequence shown here is derived from an EMBL/GenBank/DDBJ whole genome shotgun (WGS) entry which is preliminary data.</text>
</comment>
<accession>A0A7J5XEY2</accession>
<dbReference type="EMBL" id="JAAKFY010000025">
    <property type="protein sequence ID" value="KAF3835501.1"/>
    <property type="molecule type" value="Genomic_DNA"/>
</dbReference>
<protein>
    <submittedName>
        <fullName evidence="1">Uncharacterized protein</fullName>
    </submittedName>
</protein>
<name>A0A7J5XEY2_DISMA</name>
<reference evidence="1 2" key="1">
    <citation type="submission" date="2020-03" db="EMBL/GenBank/DDBJ databases">
        <title>Dissostichus mawsoni Genome sequencing and assembly.</title>
        <authorList>
            <person name="Park H."/>
        </authorList>
    </citation>
    <scope>NUCLEOTIDE SEQUENCE [LARGE SCALE GENOMIC DNA]</scope>
    <source>
        <strain evidence="1">DM0001</strain>
        <tissue evidence="1">Muscle</tissue>
    </source>
</reference>
<sequence length="239" mass="26344">AGSFRRHAQFLSSPRWKNKLPVCSWLVVTPLNFWFLWREGPLCTASLLLNPRGGVPGTTRGNSLPAWVPFSRAAPLLSPAAAHPCEATDRPESLLADGARSLQPGLLALKVQDMRWGFEDKNKKPPASPHLLLSLSPLMSLLLHYKSPPSPSVTTEPCSALPHPSSSFLPPCILSRLTQSGQFVIVEPPHGEVVERKVCTEREADIQIEMHKAEYISQTDSKNKENYSTSACFDTNRGK</sequence>
<dbReference type="AlphaFoldDB" id="A0A7J5XEY2"/>
<evidence type="ECO:0000313" key="2">
    <source>
        <dbReference type="Proteomes" id="UP000518266"/>
    </source>
</evidence>
<gene>
    <name evidence="1" type="ORF">F7725_028059</name>
</gene>
<evidence type="ECO:0000313" key="1">
    <source>
        <dbReference type="EMBL" id="KAF3835501.1"/>
    </source>
</evidence>
<proteinExistence type="predicted"/>
<dbReference type="Proteomes" id="UP000518266">
    <property type="component" value="Unassembled WGS sequence"/>
</dbReference>
<organism evidence="1 2">
    <name type="scientific">Dissostichus mawsoni</name>
    <name type="common">Antarctic cod</name>
    <dbReference type="NCBI Taxonomy" id="36200"/>
    <lineage>
        <taxon>Eukaryota</taxon>
        <taxon>Metazoa</taxon>
        <taxon>Chordata</taxon>
        <taxon>Craniata</taxon>
        <taxon>Vertebrata</taxon>
        <taxon>Euteleostomi</taxon>
        <taxon>Actinopterygii</taxon>
        <taxon>Neopterygii</taxon>
        <taxon>Teleostei</taxon>
        <taxon>Neoteleostei</taxon>
        <taxon>Acanthomorphata</taxon>
        <taxon>Eupercaria</taxon>
        <taxon>Perciformes</taxon>
        <taxon>Notothenioidei</taxon>
        <taxon>Nototheniidae</taxon>
        <taxon>Dissostichus</taxon>
    </lineage>
</organism>